<feature type="chain" id="PRO_5046139352" description="Lipocalin-like domain-containing protein" evidence="1">
    <location>
        <begin position="19"/>
        <end position="174"/>
    </location>
</feature>
<evidence type="ECO:0000313" key="3">
    <source>
        <dbReference type="Proteomes" id="UP001501456"/>
    </source>
</evidence>
<proteinExistence type="predicted"/>
<keyword evidence="3" id="KW-1185">Reference proteome</keyword>
<evidence type="ECO:0000256" key="1">
    <source>
        <dbReference type="SAM" id="SignalP"/>
    </source>
</evidence>
<comment type="caution">
    <text evidence="2">The sequence shown here is derived from an EMBL/GenBank/DDBJ whole genome shotgun (WGS) entry which is preliminary data.</text>
</comment>
<feature type="signal peptide" evidence="1">
    <location>
        <begin position="1"/>
        <end position="18"/>
    </location>
</feature>
<sequence length="174" mass="20331">MKYLVTLLVLCLSFSALSQNDSLQFPQDFYGVYKGDLHITNQNIKQTIQMEFHLNPTDTSGKYQYMLVYIMNGDRQERHYNLIEQDKEKGHYIVDENNGILLDAQLIDHTLYAMFEVQGNILTTTERFYKNSMDFEITFASKTKQRESESNDEQATQVLSYPILVVQKAHLIKQ</sequence>
<keyword evidence="1" id="KW-0732">Signal</keyword>
<evidence type="ECO:0000313" key="2">
    <source>
        <dbReference type="EMBL" id="GAA3774606.1"/>
    </source>
</evidence>
<accession>A0ABP7GZQ9</accession>
<dbReference type="EMBL" id="BAABBI010000001">
    <property type="protein sequence ID" value="GAA3774606.1"/>
    <property type="molecule type" value="Genomic_DNA"/>
</dbReference>
<organism evidence="2 3">
    <name type="scientific">Corallibacter vietnamensis</name>
    <dbReference type="NCBI Taxonomy" id="904130"/>
    <lineage>
        <taxon>Bacteria</taxon>
        <taxon>Pseudomonadati</taxon>
        <taxon>Bacteroidota</taxon>
        <taxon>Flavobacteriia</taxon>
        <taxon>Flavobacteriales</taxon>
        <taxon>Flavobacteriaceae</taxon>
        <taxon>Corallibacter</taxon>
    </lineage>
</organism>
<dbReference type="Proteomes" id="UP001501456">
    <property type="component" value="Unassembled WGS sequence"/>
</dbReference>
<dbReference type="RefSeq" id="WP_344726418.1">
    <property type="nucleotide sequence ID" value="NZ_BAABBI010000001.1"/>
</dbReference>
<evidence type="ECO:0008006" key="4">
    <source>
        <dbReference type="Google" id="ProtNLM"/>
    </source>
</evidence>
<gene>
    <name evidence="2" type="ORF">GCM10022271_03410</name>
</gene>
<protein>
    <recommendedName>
        <fullName evidence="4">Lipocalin-like domain-containing protein</fullName>
    </recommendedName>
</protein>
<reference evidence="3" key="1">
    <citation type="journal article" date="2019" name="Int. J. Syst. Evol. Microbiol.">
        <title>The Global Catalogue of Microorganisms (GCM) 10K type strain sequencing project: providing services to taxonomists for standard genome sequencing and annotation.</title>
        <authorList>
            <consortium name="The Broad Institute Genomics Platform"/>
            <consortium name="The Broad Institute Genome Sequencing Center for Infectious Disease"/>
            <person name="Wu L."/>
            <person name="Ma J."/>
        </authorList>
    </citation>
    <scope>NUCLEOTIDE SEQUENCE [LARGE SCALE GENOMIC DNA]</scope>
    <source>
        <strain evidence="3">JCM 17525</strain>
    </source>
</reference>
<name>A0ABP7GZQ9_9FLAO</name>